<protein>
    <recommendedName>
        <fullName evidence="15">Mitochondrial carrier domain-containing protein</fullName>
    </recommendedName>
</protein>
<keyword evidence="14" id="KW-1185">Reference proteome</keyword>
<dbReference type="SUPFAM" id="SSF103506">
    <property type="entry name" value="Mitochondrial carrier"/>
    <property type="match status" value="2"/>
</dbReference>
<keyword evidence="3 9" id="KW-0813">Transport</keyword>
<accession>A0A9K3D0M2</accession>
<dbReference type="InterPro" id="IPR023395">
    <property type="entry name" value="MCP_dom_sf"/>
</dbReference>
<keyword evidence="4 8" id="KW-0812">Transmembrane</keyword>
<feature type="transmembrane region" description="Helical" evidence="11">
    <location>
        <begin position="6"/>
        <end position="27"/>
    </location>
</feature>
<sequence>MPFSGIRSLVAGSVAGICLESMIFPINTMKDNQILERGTSSPSADRPLSDRVRSLYAGFSAVAIGSTMGNALYYSSISGTKALFKSLTSPTAAPSATMAAAMGLVYGAVGEVVGSLSFTPMSVVMLEMQRREAEAVRTRKGRRQERQRRKEREGPLPMRLISPYGPIGVGYSIVQEHGFSALYRGYLLGLVEFVPKVALRHALYEVMSVHLPQTHLSHGMAGCAAACLSAGLLCPMLVIRTHAQASHDPETTVLSTVRSIVAKDGVLGLWKGSGWSIASSAVGATVGDTIYSYVVELLGAS</sequence>
<evidence type="ECO:0000256" key="9">
    <source>
        <dbReference type="RuleBase" id="RU000488"/>
    </source>
</evidence>
<dbReference type="InterPro" id="IPR018108">
    <property type="entry name" value="MCP_transmembrane"/>
</dbReference>
<organism evidence="12 14">
    <name type="scientific">Kipferlia bialata</name>
    <dbReference type="NCBI Taxonomy" id="797122"/>
    <lineage>
        <taxon>Eukaryota</taxon>
        <taxon>Metamonada</taxon>
        <taxon>Carpediemonas-like organisms</taxon>
        <taxon>Kipferlia</taxon>
    </lineage>
</organism>
<feature type="repeat" description="Solcar" evidence="8">
    <location>
        <begin position="98"/>
        <end position="210"/>
    </location>
</feature>
<comment type="subcellular location">
    <subcellularLocation>
        <location evidence="1">Membrane</location>
        <topology evidence="1">Multi-pass membrane protein</topology>
    </subcellularLocation>
</comment>
<keyword evidence="7 8" id="KW-0472">Membrane</keyword>
<comment type="similarity">
    <text evidence="2 9">Belongs to the mitochondrial carrier (TC 2.A.29) family.</text>
</comment>
<dbReference type="Proteomes" id="UP000265618">
    <property type="component" value="Unassembled WGS sequence"/>
</dbReference>
<evidence type="ECO:0000256" key="3">
    <source>
        <dbReference type="ARBA" id="ARBA00022448"/>
    </source>
</evidence>
<evidence type="ECO:0000256" key="7">
    <source>
        <dbReference type="ARBA" id="ARBA00023136"/>
    </source>
</evidence>
<reference evidence="12 14" key="2">
    <citation type="journal article" date="2018" name="PLoS ONE">
        <title>The draft genome of Kipferlia bialata reveals reductive genome evolution in fornicate parasites.</title>
        <authorList>
            <person name="Tanifuji G."/>
            <person name="Takabayashi S."/>
            <person name="Kume K."/>
            <person name="Takagi M."/>
            <person name="Nakayama T."/>
            <person name="Kamikawa R."/>
            <person name="Inagaki Y."/>
            <person name="Hashimoto T."/>
        </authorList>
    </citation>
    <scope>NUCLEOTIDE SEQUENCE [LARGE SCALE GENOMIC DNA]</scope>
    <source>
        <strain evidence="12">NY0173</strain>
    </source>
</reference>
<evidence type="ECO:0000256" key="6">
    <source>
        <dbReference type="ARBA" id="ARBA00022989"/>
    </source>
</evidence>
<gene>
    <name evidence="12" type="ORF">KIPB_006700</name>
    <name evidence="13" type="ORF">KIPB_009229</name>
</gene>
<feature type="transmembrane region" description="Helical" evidence="11">
    <location>
        <begin position="55"/>
        <end position="76"/>
    </location>
</feature>
<keyword evidence="6 11" id="KW-1133">Transmembrane helix</keyword>
<comment type="caution">
    <text evidence="12">The sequence shown here is derived from an EMBL/GenBank/DDBJ whole genome shotgun (WGS) entry which is preliminary data.</text>
</comment>
<evidence type="ECO:0000313" key="12">
    <source>
        <dbReference type="EMBL" id="GIQ85084.1"/>
    </source>
</evidence>
<dbReference type="Pfam" id="PF00153">
    <property type="entry name" value="Mito_carr"/>
    <property type="match status" value="2"/>
</dbReference>
<dbReference type="AlphaFoldDB" id="A0A9K3D0M2"/>
<evidence type="ECO:0000256" key="5">
    <source>
        <dbReference type="ARBA" id="ARBA00022737"/>
    </source>
</evidence>
<reference evidence="12" key="1">
    <citation type="submission" date="2016-10" db="EMBL/GenBank/DDBJ databases">
        <authorList>
            <person name="Tanifuji G."/>
            <person name="Kume K."/>
            <person name="Nakayama T."/>
            <person name="Takabayashi S."/>
            <person name="Hashimoto T."/>
        </authorList>
    </citation>
    <scope>NUCLEOTIDE SEQUENCE</scope>
    <source>
        <strain evidence="12">NY0173</strain>
    </source>
</reference>
<evidence type="ECO:0000256" key="1">
    <source>
        <dbReference type="ARBA" id="ARBA00004141"/>
    </source>
</evidence>
<evidence type="ECO:0000313" key="14">
    <source>
        <dbReference type="Proteomes" id="UP000265618"/>
    </source>
</evidence>
<keyword evidence="5" id="KW-0677">Repeat</keyword>
<evidence type="ECO:0000256" key="10">
    <source>
        <dbReference type="SAM" id="MobiDB-lite"/>
    </source>
</evidence>
<evidence type="ECO:0000313" key="13">
    <source>
        <dbReference type="EMBL" id="GIQ87231.1"/>
    </source>
</evidence>
<evidence type="ECO:0000256" key="8">
    <source>
        <dbReference type="PROSITE-ProRule" id="PRU00282"/>
    </source>
</evidence>
<dbReference type="EMBL" id="BDIP01001758">
    <property type="protein sequence ID" value="GIQ85084.1"/>
    <property type="molecule type" value="Genomic_DNA"/>
</dbReference>
<dbReference type="OrthoDB" id="270584at2759"/>
<feature type="transmembrane region" description="Helical" evidence="11">
    <location>
        <begin position="96"/>
        <end position="121"/>
    </location>
</feature>
<evidence type="ECO:0000256" key="11">
    <source>
        <dbReference type="SAM" id="Phobius"/>
    </source>
</evidence>
<dbReference type="GO" id="GO:0016020">
    <property type="term" value="C:membrane"/>
    <property type="evidence" value="ECO:0007669"/>
    <property type="project" value="UniProtKB-SubCell"/>
</dbReference>
<name>A0A9K3D0M2_9EUKA</name>
<evidence type="ECO:0000256" key="4">
    <source>
        <dbReference type="ARBA" id="ARBA00022692"/>
    </source>
</evidence>
<proteinExistence type="inferred from homology"/>
<evidence type="ECO:0000256" key="2">
    <source>
        <dbReference type="ARBA" id="ARBA00006375"/>
    </source>
</evidence>
<evidence type="ECO:0008006" key="15">
    <source>
        <dbReference type="Google" id="ProtNLM"/>
    </source>
</evidence>
<dbReference type="Gene3D" id="1.50.40.10">
    <property type="entry name" value="Mitochondrial carrier domain"/>
    <property type="match status" value="1"/>
</dbReference>
<feature type="region of interest" description="Disordered" evidence="10">
    <location>
        <begin position="134"/>
        <end position="155"/>
    </location>
</feature>
<feature type="compositionally biased region" description="Basic residues" evidence="10">
    <location>
        <begin position="138"/>
        <end position="147"/>
    </location>
</feature>
<dbReference type="PROSITE" id="PS50920">
    <property type="entry name" value="SOLCAR"/>
    <property type="match status" value="2"/>
</dbReference>
<feature type="repeat" description="Solcar" evidence="8">
    <location>
        <begin position="213"/>
        <end position="297"/>
    </location>
</feature>
<dbReference type="EMBL" id="BDIP01003074">
    <property type="protein sequence ID" value="GIQ87231.1"/>
    <property type="molecule type" value="Genomic_DNA"/>
</dbReference>
<dbReference type="PANTHER" id="PTHR45667">
    <property type="entry name" value="S-ADENOSYLMETHIONINE MITOCHONDRIAL CARRIER PROTEIN"/>
    <property type="match status" value="1"/>
</dbReference>